<dbReference type="PROSITE" id="PS50943">
    <property type="entry name" value="HTH_CROC1"/>
    <property type="match status" value="1"/>
</dbReference>
<dbReference type="InterPro" id="IPR022452">
    <property type="entry name" value="MqsA"/>
</dbReference>
<dbReference type="GO" id="GO:0003677">
    <property type="term" value="F:DNA binding"/>
    <property type="evidence" value="ECO:0007669"/>
    <property type="project" value="InterPro"/>
</dbReference>
<dbReference type="Proteomes" id="UP000018300">
    <property type="component" value="Unassembled WGS sequence"/>
</dbReference>
<dbReference type="SUPFAM" id="SSF47413">
    <property type="entry name" value="lambda repressor-like DNA-binding domains"/>
    <property type="match status" value="1"/>
</dbReference>
<dbReference type="EMBL" id="CAYU010000038">
    <property type="protein sequence ID" value="CCY76632.1"/>
    <property type="molecule type" value="Genomic_DNA"/>
</dbReference>
<dbReference type="Gene3D" id="1.10.260.40">
    <property type="entry name" value="lambda repressor-like DNA-binding domains"/>
    <property type="match status" value="1"/>
</dbReference>
<dbReference type="NCBIfam" id="TIGR03830">
    <property type="entry name" value="CxxCG_CxxCG_HTH"/>
    <property type="match status" value="1"/>
</dbReference>
<gene>
    <name evidence="2" type="ORF">BN569_00342</name>
</gene>
<accession>R5LUG0</accession>
<dbReference type="InterPro" id="IPR025272">
    <property type="entry name" value="SocA_Panacea"/>
</dbReference>
<dbReference type="AlphaFoldDB" id="R5LUG0"/>
<dbReference type="InterPro" id="IPR010982">
    <property type="entry name" value="Lambda_DNA-bd_dom_sf"/>
</dbReference>
<dbReference type="InterPro" id="IPR032758">
    <property type="entry name" value="MqsA/HigA-2"/>
</dbReference>
<proteinExistence type="predicted"/>
<name>R5LUG0_9FIRM</name>
<dbReference type="CDD" id="cd00093">
    <property type="entry name" value="HTH_XRE"/>
    <property type="match status" value="1"/>
</dbReference>
<evidence type="ECO:0000259" key="1">
    <source>
        <dbReference type="PROSITE" id="PS50943"/>
    </source>
</evidence>
<feature type="domain" description="HTH cro/C1-type" evidence="1">
    <location>
        <begin position="87"/>
        <end position="117"/>
    </location>
</feature>
<evidence type="ECO:0000313" key="2">
    <source>
        <dbReference type="EMBL" id="CCY76632.1"/>
    </source>
</evidence>
<dbReference type="InterPro" id="IPR001387">
    <property type="entry name" value="Cro/C1-type_HTH"/>
</dbReference>
<comment type="caution">
    <text evidence="2">The sequence shown here is derived from an EMBL/GenBank/DDBJ whole genome shotgun (WGS) entry which is preliminary data.</text>
</comment>
<protein>
    <submittedName>
        <fullName evidence="2">Zinc finger/helix-turn-helix protein</fullName>
    </submittedName>
</protein>
<reference evidence="2" key="1">
    <citation type="submission" date="2012-11" db="EMBL/GenBank/DDBJ databases">
        <title>Dependencies among metagenomic species, viruses, plasmids and units of genetic variation.</title>
        <authorList>
            <person name="Nielsen H.B."/>
            <person name="Almeida M."/>
            <person name="Juncker A.S."/>
            <person name="Rasmussen S."/>
            <person name="Li J."/>
            <person name="Sunagawa S."/>
            <person name="Plichta D."/>
            <person name="Gautier L."/>
            <person name="Le Chatelier E."/>
            <person name="Peletier E."/>
            <person name="Bonde I."/>
            <person name="Nielsen T."/>
            <person name="Manichanh C."/>
            <person name="Arumugam M."/>
            <person name="Batto J."/>
            <person name="Santos M.B.Q.D."/>
            <person name="Blom N."/>
            <person name="Borruel N."/>
            <person name="Burgdorf K.S."/>
            <person name="Boumezbeur F."/>
            <person name="Casellas F."/>
            <person name="Dore J."/>
            <person name="Guarner F."/>
            <person name="Hansen T."/>
            <person name="Hildebrand F."/>
            <person name="Kaas R.S."/>
            <person name="Kennedy S."/>
            <person name="Kristiansen K."/>
            <person name="Kultima J.R."/>
            <person name="Leonard P."/>
            <person name="Levenez F."/>
            <person name="Lund O."/>
            <person name="Moumen B."/>
            <person name="Le Paslier D."/>
            <person name="Pons N."/>
            <person name="Pedersen O."/>
            <person name="Prifti E."/>
            <person name="Qin J."/>
            <person name="Raes J."/>
            <person name="Tap J."/>
            <person name="Tims S."/>
            <person name="Ussery D.W."/>
            <person name="Yamada T."/>
            <person name="MetaHit consortium"/>
            <person name="Renault P."/>
            <person name="Sicheritz-Ponten T."/>
            <person name="Bork P."/>
            <person name="Wang J."/>
            <person name="Brunak S."/>
            <person name="Ehrlich S.D."/>
        </authorList>
    </citation>
    <scope>NUCLEOTIDE SEQUENCE [LARGE SCALE GENOMIC DNA]</scope>
</reference>
<organism evidence="2 3">
    <name type="scientific">Eshraghiella crossota CAG:259</name>
    <dbReference type="NCBI Taxonomy" id="1263062"/>
    <lineage>
        <taxon>Bacteria</taxon>
        <taxon>Bacillati</taxon>
        <taxon>Bacillota</taxon>
        <taxon>Clostridia</taxon>
        <taxon>Lachnospirales</taxon>
        <taxon>Lachnospiraceae</taxon>
        <taxon>Eshraghiella</taxon>
    </lineage>
</organism>
<dbReference type="Pfam" id="PF15731">
    <property type="entry name" value="MqsA_antitoxin"/>
    <property type="match status" value="1"/>
</dbReference>
<evidence type="ECO:0000313" key="3">
    <source>
        <dbReference type="Proteomes" id="UP000018300"/>
    </source>
</evidence>
<dbReference type="Pfam" id="PF13274">
    <property type="entry name" value="SocA_Panacea"/>
    <property type="match status" value="1"/>
</dbReference>
<sequence>MNGGNLIRKIKMECPLCDKVHEIEKRTRVAKTIIKGEEVNYEETYYFCLNSDEDENEFSTAKMENENLLNARNEYRKAHGLLTSDDIVAIREKYGLSQVDLAKLLGWGEATISRYESKAIQDDAYDNMLRIINDNPLAALDLLQKNNEQFAGIKKLAIKQKIMENLDEEGREYLQRKALESEYVEFEELSDLNGMMKLNIPKLELVISYYASKIKKLYKVKLMKMLWYADSLSFKFYGHAMTGLVYCHEDMGALPVGHYKIGGLQFVNMEEECDYENVKYHFLPNDKLDESELSAEEKEILDKVIEKFESYTAQQIIEYMHDEIAYKKTDDKDIIPFSLAKQIRDF</sequence>